<dbReference type="PATRIC" id="fig|1171373.8.peg.2319"/>
<dbReference type="EMBL" id="CP003493">
    <property type="protein sequence ID" value="AFV90129.1"/>
    <property type="molecule type" value="Genomic_DNA"/>
</dbReference>
<organism evidence="1 2">
    <name type="scientific">Acidipropionibacterium acidipropionici (strain ATCC 4875 / DSM 20272 / JCM 6432 / NBRC 12425 / NCIMB 8070 / 4)</name>
    <name type="common">Propionibacterium acidipropionici</name>
    <dbReference type="NCBI Taxonomy" id="1171373"/>
    <lineage>
        <taxon>Bacteria</taxon>
        <taxon>Bacillati</taxon>
        <taxon>Actinomycetota</taxon>
        <taxon>Actinomycetes</taxon>
        <taxon>Propionibacteriales</taxon>
        <taxon>Propionibacteriaceae</taxon>
        <taxon>Acidipropionibacterium</taxon>
    </lineage>
</organism>
<name>K7RQ14_ACIA4</name>
<gene>
    <name evidence="1" type="ordered locus">PACID_23500</name>
</gene>
<sequence>MLMATRKWSQDVTEHSDALDLEGGVFTWKDPRRIAESLMDSARQSFRRKASSPYRSAMSMLTFYMNRAGSGLDEEQREILDRAKDELRRLRDEG</sequence>
<dbReference type="KEGG" id="pbo:PACID_23500"/>
<dbReference type="STRING" id="1171373.PACID_23500"/>
<evidence type="ECO:0000313" key="2">
    <source>
        <dbReference type="Proteomes" id="UP000000214"/>
    </source>
</evidence>
<dbReference type="eggNOG" id="ENOG5032RRR">
    <property type="taxonomic scope" value="Bacteria"/>
</dbReference>
<reference evidence="1 2" key="1">
    <citation type="journal article" date="2012" name="BMC Genomics">
        <title>The genome sequence of Propionibacterium acidipropionici provides insights into its biotechnological and industrial potential.</title>
        <authorList>
            <person name="Parizzi L.P."/>
            <person name="Grassi M.C."/>
            <person name="Llerena L.A."/>
            <person name="Carazzolle M.F."/>
            <person name="Queiroz V.L."/>
            <person name="Lunardi I."/>
            <person name="Zeidler A.F."/>
            <person name="Teixeira P.J."/>
            <person name="Mieczkowski P."/>
            <person name="Rincones J."/>
            <person name="Pereira G.A."/>
        </authorList>
    </citation>
    <scope>NUCLEOTIDE SEQUENCE [LARGE SCALE GENOMIC DNA]</scope>
    <source>
        <strain evidence="2">ATCC 4875 / DSM 20272 / JCM 6432 / NBRC 12425 / NCIMB 8070</strain>
    </source>
</reference>
<dbReference type="Pfam" id="PF11373">
    <property type="entry name" value="DUF3175"/>
    <property type="match status" value="1"/>
</dbReference>
<proteinExistence type="predicted"/>
<evidence type="ECO:0008006" key="3">
    <source>
        <dbReference type="Google" id="ProtNLM"/>
    </source>
</evidence>
<protein>
    <recommendedName>
        <fullName evidence="3">DUF3175 domain-containing protein</fullName>
    </recommendedName>
</protein>
<dbReference type="Proteomes" id="UP000000214">
    <property type="component" value="Chromosome"/>
</dbReference>
<dbReference type="AlphaFoldDB" id="K7RQ14"/>
<accession>K7RQ14</accession>
<evidence type="ECO:0000313" key="1">
    <source>
        <dbReference type="EMBL" id="AFV90129.1"/>
    </source>
</evidence>
<dbReference type="InterPro" id="IPR021513">
    <property type="entry name" value="Phage_RSL1_Orf186"/>
</dbReference>
<dbReference type="HOGENOM" id="CLU_130837_1_0_11"/>